<feature type="compositionally biased region" description="Basic residues" evidence="1">
    <location>
        <begin position="104"/>
        <end position="115"/>
    </location>
</feature>
<feature type="compositionally biased region" description="Basic and acidic residues" evidence="1">
    <location>
        <begin position="89"/>
        <end position="100"/>
    </location>
</feature>
<evidence type="ECO:0000256" key="1">
    <source>
        <dbReference type="SAM" id="MobiDB-lite"/>
    </source>
</evidence>
<evidence type="ECO:0000313" key="3">
    <source>
        <dbReference type="Proteomes" id="UP001454036"/>
    </source>
</evidence>
<evidence type="ECO:0000313" key="2">
    <source>
        <dbReference type="EMBL" id="GAA0183993.1"/>
    </source>
</evidence>
<organism evidence="2 3">
    <name type="scientific">Lithospermum erythrorhizon</name>
    <name type="common">Purple gromwell</name>
    <name type="synonym">Lithospermum officinale var. erythrorhizon</name>
    <dbReference type="NCBI Taxonomy" id="34254"/>
    <lineage>
        <taxon>Eukaryota</taxon>
        <taxon>Viridiplantae</taxon>
        <taxon>Streptophyta</taxon>
        <taxon>Embryophyta</taxon>
        <taxon>Tracheophyta</taxon>
        <taxon>Spermatophyta</taxon>
        <taxon>Magnoliopsida</taxon>
        <taxon>eudicotyledons</taxon>
        <taxon>Gunneridae</taxon>
        <taxon>Pentapetalae</taxon>
        <taxon>asterids</taxon>
        <taxon>lamiids</taxon>
        <taxon>Boraginales</taxon>
        <taxon>Boraginaceae</taxon>
        <taxon>Boraginoideae</taxon>
        <taxon>Lithospermeae</taxon>
        <taxon>Lithospermum</taxon>
    </lineage>
</organism>
<protein>
    <submittedName>
        <fullName evidence="2">Uncharacterized protein</fullName>
    </submittedName>
</protein>
<reference evidence="2 3" key="1">
    <citation type="submission" date="2024-01" db="EMBL/GenBank/DDBJ databases">
        <title>The complete chloroplast genome sequence of Lithospermum erythrorhizon: insights into the phylogenetic relationship among Boraginaceae species and the maternal lineages of purple gromwells.</title>
        <authorList>
            <person name="Okada T."/>
            <person name="Watanabe K."/>
        </authorList>
    </citation>
    <scope>NUCLEOTIDE SEQUENCE [LARGE SCALE GENOMIC DNA]</scope>
</reference>
<proteinExistence type="predicted"/>
<gene>
    <name evidence="2" type="ORF">LIER_31310</name>
</gene>
<comment type="caution">
    <text evidence="2">The sequence shown here is derived from an EMBL/GenBank/DDBJ whole genome shotgun (WGS) entry which is preliminary data.</text>
</comment>
<dbReference type="EMBL" id="BAABME010011585">
    <property type="protein sequence ID" value="GAA0183993.1"/>
    <property type="molecule type" value="Genomic_DNA"/>
</dbReference>
<name>A0AAV3RQJ9_LITER</name>
<dbReference type="AlphaFoldDB" id="A0AAV3RQJ9"/>
<dbReference type="Proteomes" id="UP001454036">
    <property type="component" value="Unassembled WGS sequence"/>
</dbReference>
<sequence>MSDVVPKSWTSLAEALHPKFKKIALVIAQISTLKRVFVNLFHYKVFCDEGVLIQVGLIRSKEFEPTMAPPVSWGNVVQPAPTPASVSLSEKRPAPTEGRPKPLFSKRQKSIAHKPPKSDILDLTVDPPSFTIPDREAPKDAPCLEPSTSESMPDN</sequence>
<keyword evidence="3" id="KW-1185">Reference proteome</keyword>
<feature type="compositionally biased region" description="Polar residues" evidence="1">
    <location>
        <begin position="146"/>
        <end position="155"/>
    </location>
</feature>
<accession>A0AAV3RQJ9</accession>
<feature type="region of interest" description="Disordered" evidence="1">
    <location>
        <begin position="69"/>
        <end position="155"/>
    </location>
</feature>